<dbReference type="Gene3D" id="1.10.443.10">
    <property type="entry name" value="Intergrase catalytic core"/>
    <property type="match status" value="1"/>
</dbReference>
<evidence type="ECO:0000313" key="9">
    <source>
        <dbReference type="Proteomes" id="UP000242310"/>
    </source>
</evidence>
<evidence type="ECO:0000256" key="2">
    <source>
        <dbReference type="ARBA" id="ARBA00022908"/>
    </source>
</evidence>
<gene>
    <name evidence="8" type="ORF">B0H94_11866</name>
</gene>
<keyword evidence="4" id="KW-0233">DNA recombination</keyword>
<dbReference type="RefSeq" id="WP_106589924.1">
    <property type="nucleotide sequence ID" value="NZ_PYAV01000018.1"/>
</dbReference>
<dbReference type="InterPro" id="IPR050090">
    <property type="entry name" value="Tyrosine_recombinase_XerCD"/>
</dbReference>
<dbReference type="InterPro" id="IPR011010">
    <property type="entry name" value="DNA_brk_join_enz"/>
</dbReference>
<dbReference type="Pfam" id="PF14659">
    <property type="entry name" value="Phage_int_SAM_3"/>
    <property type="match status" value="1"/>
</dbReference>
<dbReference type="PROSITE" id="PS51898">
    <property type="entry name" value="TYR_RECOMBINASE"/>
    <property type="match status" value="1"/>
</dbReference>
<evidence type="ECO:0000256" key="1">
    <source>
        <dbReference type="ARBA" id="ARBA00008857"/>
    </source>
</evidence>
<dbReference type="PANTHER" id="PTHR30349">
    <property type="entry name" value="PHAGE INTEGRASE-RELATED"/>
    <property type="match status" value="1"/>
</dbReference>
<organism evidence="8 9">
    <name type="scientific">Salsuginibacillus halophilus</name>
    <dbReference type="NCBI Taxonomy" id="517424"/>
    <lineage>
        <taxon>Bacteria</taxon>
        <taxon>Bacillati</taxon>
        <taxon>Bacillota</taxon>
        <taxon>Bacilli</taxon>
        <taxon>Bacillales</taxon>
        <taxon>Bacillaceae</taxon>
        <taxon>Salsuginibacillus</taxon>
    </lineage>
</organism>
<dbReference type="Gene3D" id="1.10.150.130">
    <property type="match status" value="1"/>
</dbReference>
<dbReference type="PROSITE" id="PS51900">
    <property type="entry name" value="CB"/>
    <property type="match status" value="1"/>
</dbReference>
<comment type="similarity">
    <text evidence="1">Belongs to the 'phage' integrase family.</text>
</comment>
<evidence type="ECO:0000256" key="4">
    <source>
        <dbReference type="ARBA" id="ARBA00023172"/>
    </source>
</evidence>
<dbReference type="InterPro" id="IPR010998">
    <property type="entry name" value="Integrase_recombinase_N"/>
</dbReference>
<dbReference type="InterPro" id="IPR028259">
    <property type="entry name" value="AP2-like_int_N"/>
</dbReference>
<dbReference type="CDD" id="cd01189">
    <property type="entry name" value="INT_ICEBs1_C_like"/>
    <property type="match status" value="1"/>
</dbReference>
<dbReference type="OrthoDB" id="9803188at2"/>
<evidence type="ECO:0000256" key="3">
    <source>
        <dbReference type="ARBA" id="ARBA00023125"/>
    </source>
</evidence>
<dbReference type="Pfam" id="PF00589">
    <property type="entry name" value="Phage_integrase"/>
    <property type="match status" value="1"/>
</dbReference>
<dbReference type="Proteomes" id="UP000242310">
    <property type="component" value="Unassembled WGS sequence"/>
</dbReference>
<name>A0A2P8H6C4_9BACI</name>
<dbReference type="GO" id="GO:0003677">
    <property type="term" value="F:DNA binding"/>
    <property type="evidence" value="ECO:0007669"/>
    <property type="project" value="UniProtKB-UniRule"/>
</dbReference>
<comment type="caution">
    <text evidence="8">The sequence shown here is derived from an EMBL/GenBank/DDBJ whole genome shotgun (WGS) entry which is preliminary data.</text>
</comment>
<dbReference type="PANTHER" id="PTHR30349:SF41">
    <property type="entry name" value="INTEGRASE_RECOMBINASE PROTEIN MJ0367-RELATED"/>
    <property type="match status" value="1"/>
</dbReference>
<dbReference type="InterPro" id="IPR004107">
    <property type="entry name" value="Integrase_SAM-like_N"/>
</dbReference>
<dbReference type="Pfam" id="PF14657">
    <property type="entry name" value="Arm-DNA-bind_4"/>
    <property type="match status" value="1"/>
</dbReference>
<accession>A0A2P8H6C4</accession>
<dbReference type="InterPro" id="IPR002104">
    <property type="entry name" value="Integrase_catalytic"/>
</dbReference>
<feature type="domain" description="Core-binding (CB)" evidence="7">
    <location>
        <begin position="62"/>
        <end position="144"/>
    </location>
</feature>
<feature type="domain" description="Tyr recombinase" evidence="6">
    <location>
        <begin position="165"/>
        <end position="364"/>
    </location>
</feature>
<dbReference type="AlphaFoldDB" id="A0A2P8H6C4"/>
<evidence type="ECO:0000259" key="6">
    <source>
        <dbReference type="PROSITE" id="PS51898"/>
    </source>
</evidence>
<reference evidence="8 9" key="1">
    <citation type="submission" date="2018-03" db="EMBL/GenBank/DDBJ databases">
        <title>Genomic Encyclopedia of Type Strains, Phase III (KMG-III): the genomes of soil and plant-associated and newly described type strains.</title>
        <authorList>
            <person name="Whitman W."/>
        </authorList>
    </citation>
    <scope>NUCLEOTIDE SEQUENCE [LARGE SCALE GENOMIC DNA]</scope>
    <source>
        <strain evidence="8 9">CGMCC 1.07653</strain>
    </source>
</reference>
<dbReference type="GO" id="GO:0006310">
    <property type="term" value="P:DNA recombination"/>
    <property type="evidence" value="ECO:0007669"/>
    <property type="project" value="UniProtKB-KW"/>
</dbReference>
<dbReference type="SUPFAM" id="SSF56349">
    <property type="entry name" value="DNA breaking-rejoining enzymes"/>
    <property type="match status" value="1"/>
</dbReference>
<evidence type="ECO:0000313" key="8">
    <source>
        <dbReference type="EMBL" id="PSL41753.1"/>
    </source>
</evidence>
<dbReference type="InterPro" id="IPR044068">
    <property type="entry name" value="CB"/>
</dbReference>
<keyword evidence="2" id="KW-0229">DNA integration</keyword>
<keyword evidence="9" id="KW-1185">Reference proteome</keyword>
<keyword evidence="3 5" id="KW-0238">DNA-binding</keyword>
<proteinExistence type="inferred from homology"/>
<evidence type="ECO:0000256" key="5">
    <source>
        <dbReference type="PROSITE-ProRule" id="PRU01248"/>
    </source>
</evidence>
<dbReference type="EMBL" id="PYAV01000018">
    <property type="protein sequence ID" value="PSL41753.1"/>
    <property type="molecule type" value="Genomic_DNA"/>
</dbReference>
<evidence type="ECO:0000259" key="7">
    <source>
        <dbReference type="PROSITE" id="PS51900"/>
    </source>
</evidence>
<dbReference type="InterPro" id="IPR013762">
    <property type="entry name" value="Integrase-like_cat_sf"/>
</dbReference>
<dbReference type="GO" id="GO:0015074">
    <property type="term" value="P:DNA integration"/>
    <property type="evidence" value="ECO:0007669"/>
    <property type="project" value="UniProtKB-KW"/>
</dbReference>
<protein>
    <submittedName>
        <fullName evidence="8">Site-specific recombinase XerD</fullName>
    </submittedName>
</protein>
<sequence>MGYVRWRGKSYYYTVDIGKDPKTGKRKQKSKGGFKTKKEAERAMQDVELQIYRGDYVHTKKITFEDFAEEWMEIMQNNYRASTFSVYAGVIRNRIVPEFAKAKLGDIKQIDLQRFYNRMDEEGLSAKYIKLLHNILSAMYRDAVAWEYVTKNITNNLSTPKGNKKEMKTWTIEQSRFFLEHAKNETKRYPVFVLAIWTGMRTGEIHGLKWKDIDFERQTITVRRTVAWAGKQGHILQDVKTEGSQRTIKISDFVTDVLKQHRLKQKELMFKLQREFKEDQCVFLSYNGNRIDPRGTSRRLFEISQKIGLPRIRMHDLRHTHASISLQLNQHPKVVSERLGHKSIDITLDLYSHVTETLQEESVEQFERAMNEK</sequence>